<evidence type="ECO:0000313" key="10">
    <source>
        <dbReference type="Proteomes" id="UP000050523"/>
    </source>
</evidence>
<evidence type="ECO:0000259" key="8">
    <source>
        <dbReference type="PROSITE" id="PS50156"/>
    </source>
</evidence>
<feature type="transmembrane region" description="Helical" evidence="7">
    <location>
        <begin position="853"/>
        <end position="875"/>
    </location>
</feature>
<evidence type="ECO:0000256" key="3">
    <source>
        <dbReference type="ARBA" id="ARBA00022692"/>
    </source>
</evidence>
<feature type="domain" description="SSD" evidence="8">
    <location>
        <begin position="370"/>
        <end position="495"/>
    </location>
</feature>
<feature type="transmembrane region" description="Helical" evidence="7">
    <location>
        <begin position="827"/>
        <end position="847"/>
    </location>
</feature>
<evidence type="ECO:0000256" key="4">
    <source>
        <dbReference type="ARBA" id="ARBA00022989"/>
    </source>
</evidence>
<name>A0AA40P837_9PSED</name>
<evidence type="ECO:0000256" key="7">
    <source>
        <dbReference type="SAM" id="Phobius"/>
    </source>
</evidence>
<dbReference type="SUPFAM" id="SSF82866">
    <property type="entry name" value="Multidrug efflux transporter AcrB transmembrane domain"/>
    <property type="match status" value="2"/>
</dbReference>
<dbReference type="GO" id="GO:0005886">
    <property type="term" value="C:plasma membrane"/>
    <property type="evidence" value="ECO:0007669"/>
    <property type="project" value="UniProtKB-SubCell"/>
</dbReference>
<feature type="compositionally biased region" description="Basic residues" evidence="6">
    <location>
        <begin position="1"/>
        <end position="19"/>
    </location>
</feature>
<dbReference type="PANTHER" id="PTHR33406:SF10">
    <property type="entry name" value="SSD DOMAIN-CONTAINING PROTEIN"/>
    <property type="match status" value="1"/>
</dbReference>
<keyword evidence="4 7" id="KW-1133">Transmembrane helix</keyword>
<feature type="transmembrane region" description="Helical" evidence="7">
    <location>
        <begin position="753"/>
        <end position="775"/>
    </location>
</feature>
<protein>
    <recommendedName>
        <fullName evidence="8">SSD domain-containing protein</fullName>
    </recommendedName>
</protein>
<keyword evidence="5 7" id="KW-0472">Membrane</keyword>
<evidence type="ECO:0000256" key="2">
    <source>
        <dbReference type="ARBA" id="ARBA00022475"/>
    </source>
</evidence>
<feature type="transmembrane region" description="Helical" evidence="7">
    <location>
        <begin position="369"/>
        <end position="390"/>
    </location>
</feature>
<dbReference type="PANTHER" id="PTHR33406">
    <property type="entry name" value="MEMBRANE PROTEIN MJ1562-RELATED"/>
    <property type="match status" value="1"/>
</dbReference>
<dbReference type="InterPro" id="IPR050545">
    <property type="entry name" value="Mycobact_MmpL"/>
</dbReference>
<feature type="compositionally biased region" description="Basic residues" evidence="6">
    <location>
        <begin position="74"/>
        <end position="83"/>
    </location>
</feature>
<organism evidence="9 10">
    <name type="scientific">Pseudomonas tremae</name>
    <dbReference type="NCBI Taxonomy" id="200454"/>
    <lineage>
        <taxon>Bacteria</taxon>
        <taxon>Pseudomonadati</taxon>
        <taxon>Pseudomonadota</taxon>
        <taxon>Gammaproteobacteria</taxon>
        <taxon>Pseudomonadales</taxon>
        <taxon>Pseudomonadaceae</taxon>
        <taxon>Pseudomonas</taxon>
    </lineage>
</organism>
<keyword evidence="2" id="KW-1003">Cell membrane</keyword>
<feature type="transmembrane region" description="Helical" evidence="7">
    <location>
        <begin position="474"/>
        <end position="498"/>
    </location>
</feature>
<keyword evidence="3 7" id="KW-0812">Transmembrane</keyword>
<gene>
    <name evidence="9" type="ORF">ALO43_05304</name>
</gene>
<dbReference type="Gene3D" id="1.20.1640.10">
    <property type="entry name" value="Multidrug efflux transporter AcrB transmembrane domain"/>
    <property type="match status" value="2"/>
</dbReference>
<feature type="transmembrane region" description="Helical" evidence="7">
    <location>
        <begin position="340"/>
        <end position="362"/>
    </location>
</feature>
<feature type="region of interest" description="Disordered" evidence="6">
    <location>
        <begin position="1"/>
        <end position="20"/>
    </location>
</feature>
<dbReference type="InterPro" id="IPR004869">
    <property type="entry name" value="MMPL_dom"/>
</dbReference>
<dbReference type="Pfam" id="PF03176">
    <property type="entry name" value="MMPL"/>
    <property type="match status" value="1"/>
</dbReference>
<comment type="caution">
    <text evidence="9">The sequence shown here is derived from an EMBL/GenBank/DDBJ whole genome shotgun (WGS) entry which is preliminary data.</text>
</comment>
<feature type="transmembrane region" description="Helical" evidence="7">
    <location>
        <begin position="441"/>
        <end position="462"/>
    </location>
</feature>
<evidence type="ECO:0000313" key="9">
    <source>
        <dbReference type="EMBL" id="KPZ06667.1"/>
    </source>
</evidence>
<evidence type="ECO:0000256" key="5">
    <source>
        <dbReference type="ARBA" id="ARBA00023136"/>
    </source>
</evidence>
<evidence type="ECO:0000256" key="6">
    <source>
        <dbReference type="SAM" id="MobiDB-lite"/>
    </source>
</evidence>
<comment type="subcellular location">
    <subcellularLocation>
        <location evidence="1">Cell membrane</location>
        <topology evidence="1">Multi-pass membrane protein</topology>
    </subcellularLocation>
</comment>
<feature type="region of interest" description="Disordered" evidence="6">
    <location>
        <begin position="55"/>
        <end position="106"/>
    </location>
</feature>
<evidence type="ECO:0000256" key="1">
    <source>
        <dbReference type="ARBA" id="ARBA00004651"/>
    </source>
</evidence>
<sequence length="896" mass="99280">MATHRAQRRARTCRIRPGQRHSADRWFAGAGRQRWQRHAQPRRWRNIRGFQSPRPYFAGRCRRQPSGQSDSRRAGWRTRRLASRRRDDPTIRTSGREYSGMSTLRQPADSDDKATFLERLIFNHRPAVIFLCLLTSVFLFWQALQVRPSTSFEKMIPLSHPFVQNMMKHRNDLGNLGNTVRISVEAVDGDIFSKAYMETLRQISDEVFYIPGVDRSGLKSLWSPSVRWTEVTEEGFAGGEVIPQSYDGSDASLDQLRNNVLKSGQVGRLVANDFRSSIIDVPLQESYPDPADQGKLLALDYQQFSHQLEDKIRDKYQAQNPTIKIHIVGFAKKVGDLIDGLFMVVMFFGIAFLITLVLLIWFTRCIRSTVAVLSTTLIAVIWQLGLMHVVGFGIDPYSMLVPFLIFAIGISHGVQKINGIALQSGAADNALTAARRTFRQLFLPGMIAILADAVGFITLLIIDIGVIRELAIGASIGVAVIVFTNLILLPVAISYVGISKRAISRSKQDAVSEHPFWRLLSNFASVKVAPVSIALAVLAFGGGLWYSQNLKIGDLDQGAPELRPDSRYNQDNAFIINHYSTSSDVLVVMVKTPPEGCSAYSTLSAINELAWKMENTQGVQSAISLVTVSKQVIKGMNEGNLKWESLSRNKDVLNNSIARADGLYNTDCSLAPLLVFLNDHKAETLDRAVHAVQDFARQNDKPDMQFLLAAGNAGIEAATNEVIKQSELVILILVYICVAGMCMITFRSWAATLCIVLPLVLTSVLGNALMAFMGIGVKVATLPVVALGVGIGVDYGIYIFSRLESFLRAGLPLQEAYYQTLKSTGKAVLFTGLCLAIGVCTWIFSAIKFQADMGLMLTFMLLWNMFGALWLLPALARFLIKPEKMAGKVGNSLFSH</sequence>
<dbReference type="EMBL" id="LJRO01000049">
    <property type="protein sequence ID" value="KPZ06667.1"/>
    <property type="molecule type" value="Genomic_DNA"/>
</dbReference>
<dbReference type="InterPro" id="IPR000731">
    <property type="entry name" value="SSD"/>
</dbReference>
<feature type="transmembrane region" description="Helical" evidence="7">
    <location>
        <begin position="781"/>
        <end position="800"/>
    </location>
</feature>
<reference evidence="9 10" key="1">
    <citation type="submission" date="2015-09" db="EMBL/GenBank/DDBJ databases">
        <title>Genome announcement of multiple Pseudomonas syringae strains.</title>
        <authorList>
            <person name="Thakur S."/>
            <person name="Wang P.W."/>
            <person name="Gong Y."/>
            <person name="Weir B.S."/>
            <person name="Guttman D.S."/>
        </authorList>
    </citation>
    <scope>NUCLEOTIDE SEQUENCE [LARGE SCALE GENOMIC DNA]</scope>
    <source>
        <strain evidence="9 10">ICMP9151</strain>
    </source>
</reference>
<feature type="transmembrane region" description="Helical" evidence="7">
    <location>
        <begin position="728"/>
        <end position="746"/>
    </location>
</feature>
<dbReference type="Proteomes" id="UP000050523">
    <property type="component" value="Unassembled WGS sequence"/>
</dbReference>
<accession>A0AA40P837</accession>
<feature type="transmembrane region" description="Helical" evidence="7">
    <location>
        <begin position="396"/>
        <end position="414"/>
    </location>
</feature>
<proteinExistence type="predicted"/>
<dbReference type="PROSITE" id="PS50156">
    <property type="entry name" value="SSD"/>
    <property type="match status" value="1"/>
</dbReference>
<feature type="transmembrane region" description="Helical" evidence="7">
    <location>
        <begin position="519"/>
        <end position="546"/>
    </location>
</feature>
<dbReference type="AlphaFoldDB" id="A0AA40P837"/>
<feature type="transmembrane region" description="Helical" evidence="7">
    <location>
        <begin position="127"/>
        <end position="144"/>
    </location>
</feature>